<dbReference type="SUPFAM" id="SSF51215">
    <property type="entry name" value="Regulatory protein AraC"/>
    <property type="match status" value="1"/>
</dbReference>
<organism evidence="5 6">
    <name type="scientific">Arcobacter arenosus</name>
    <dbReference type="NCBI Taxonomy" id="2576037"/>
    <lineage>
        <taxon>Bacteria</taxon>
        <taxon>Pseudomonadati</taxon>
        <taxon>Campylobacterota</taxon>
        <taxon>Epsilonproteobacteria</taxon>
        <taxon>Campylobacterales</taxon>
        <taxon>Arcobacteraceae</taxon>
        <taxon>Arcobacter</taxon>
    </lineage>
</organism>
<dbReference type="SMART" id="SM00342">
    <property type="entry name" value="HTH_ARAC"/>
    <property type="match status" value="1"/>
</dbReference>
<dbReference type="AlphaFoldDB" id="A0A5R8Y1U6"/>
<dbReference type="EMBL" id="VANU01000003">
    <property type="protein sequence ID" value="TLP38364.1"/>
    <property type="molecule type" value="Genomic_DNA"/>
</dbReference>
<name>A0A5R8Y1U6_9BACT</name>
<dbReference type="InterPro" id="IPR050204">
    <property type="entry name" value="AraC_XylS_family_regulators"/>
</dbReference>
<comment type="caution">
    <text evidence="5">The sequence shown here is derived from an EMBL/GenBank/DDBJ whole genome shotgun (WGS) entry which is preliminary data.</text>
</comment>
<evidence type="ECO:0000256" key="1">
    <source>
        <dbReference type="ARBA" id="ARBA00023015"/>
    </source>
</evidence>
<feature type="domain" description="HTH araC/xylS-type" evidence="4">
    <location>
        <begin position="160"/>
        <end position="258"/>
    </location>
</feature>
<reference evidence="5 6" key="1">
    <citation type="submission" date="2019-05" db="EMBL/GenBank/DDBJ databases">
        <title>Arcobacter sp. nov., isolated from sea sediment.</title>
        <authorList>
            <person name="Kim W."/>
        </authorList>
    </citation>
    <scope>NUCLEOTIDE SEQUENCE [LARGE SCALE GENOMIC DNA]</scope>
    <source>
        <strain evidence="5 6">CAU 1517</strain>
    </source>
</reference>
<dbReference type="InterPro" id="IPR003313">
    <property type="entry name" value="AraC-bd"/>
</dbReference>
<evidence type="ECO:0000313" key="6">
    <source>
        <dbReference type="Proteomes" id="UP000308901"/>
    </source>
</evidence>
<evidence type="ECO:0000313" key="5">
    <source>
        <dbReference type="EMBL" id="TLP38364.1"/>
    </source>
</evidence>
<dbReference type="PROSITE" id="PS01124">
    <property type="entry name" value="HTH_ARAC_FAMILY_2"/>
    <property type="match status" value="1"/>
</dbReference>
<gene>
    <name evidence="5" type="ORF">FDK22_07780</name>
</gene>
<dbReference type="Pfam" id="PF12833">
    <property type="entry name" value="HTH_18"/>
    <property type="match status" value="1"/>
</dbReference>
<evidence type="ECO:0000259" key="4">
    <source>
        <dbReference type="PROSITE" id="PS01124"/>
    </source>
</evidence>
<dbReference type="GO" id="GO:0003700">
    <property type="term" value="F:DNA-binding transcription factor activity"/>
    <property type="evidence" value="ECO:0007669"/>
    <property type="project" value="InterPro"/>
</dbReference>
<keyword evidence="2" id="KW-0238">DNA-binding</keyword>
<dbReference type="InterPro" id="IPR018060">
    <property type="entry name" value="HTH_AraC"/>
</dbReference>
<protein>
    <submittedName>
        <fullName evidence="5">AraC family transcriptional regulator</fullName>
    </submittedName>
</protein>
<dbReference type="GO" id="GO:0043565">
    <property type="term" value="F:sequence-specific DNA binding"/>
    <property type="evidence" value="ECO:0007669"/>
    <property type="project" value="InterPro"/>
</dbReference>
<keyword evidence="6" id="KW-1185">Reference proteome</keyword>
<dbReference type="Gene3D" id="1.10.10.60">
    <property type="entry name" value="Homeodomain-like"/>
    <property type="match status" value="2"/>
</dbReference>
<dbReference type="PANTHER" id="PTHR46796">
    <property type="entry name" value="HTH-TYPE TRANSCRIPTIONAL ACTIVATOR RHAS-RELATED"/>
    <property type="match status" value="1"/>
</dbReference>
<dbReference type="Proteomes" id="UP000308901">
    <property type="component" value="Unassembled WGS sequence"/>
</dbReference>
<dbReference type="OrthoDB" id="112032at2"/>
<accession>A0A5R8Y1U6</accession>
<dbReference type="Pfam" id="PF02311">
    <property type="entry name" value="AraC_binding"/>
    <property type="match status" value="1"/>
</dbReference>
<dbReference type="InterPro" id="IPR009057">
    <property type="entry name" value="Homeodomain-like_sf"/>
</dbReference>
<evidence type="ECO:0000256" key="2">
    <source>
        <dbReference type="ARBA" id="ARBA00023125"/>
    </source>
</evidence>
<evidence type="ECO:0000256" key="3">
    <source>
        <dbReference type="ARBA" id="ARBA00023163"/>
    </source>
</evidence>
<keyword evidence="1" id="KW-0805">Transcription regulation</keyword>
<dbReference type="InterPro" id="IPR037923">
    <property type="entry name" value="HTH-like"/>
</dbReference>
<sequence length="260" mass="30137">MSDIFYVNNNFKNVTLNKHFHEEYTISLVYEGAHFFANEKEKHKIVPGIIQVVNPYEIHTTNNSTWSHLNIMPTVSLVNSIAKDILKKDSLETIHFNSFINDEKASYLFITMFETFESKEINDLAVDNAIFDFLDYILKYHSTIKENQIIEDKKTTKSFSSTIDFIDANIRDLNISLDDLSKNAGLSKFHFSREFKRNFGISPSHFVQIKKVNKVRELLKTDMSLSTIAYESGFSDQSYMIKVFRKYSGYTPSLIKKVSS</sequence>
<keyword evidence="3" id="KW-0804">Transcription</keyword>
<dbReference type="RefSeq" id="WP_138152358.1">
    <property type="nucleotide sequence ID" value="NZ_VANU01000003.1"/>
</dbReference>
<proteinExistence type="predicted"/>
<dbReference type="SUPFAM" id="SSF46689">
    <property type="entry name" value="Homeodomain-like"/>
    <property type="match status" value="2"/>
</dbReference>